<protein>
    <submittedName>
        <fullName evidence="8">Integrase family protein</fullName>
    </submittedName>
</protein>
<dbReference type="Proteomes" id="UP000002221">
    <property type="component" value="Chromosome"/>
</dbReference>
<reference evidence="8 9" key="1">
    <citation type="journal article" date="2009" name="Stand. Genomic Sci.">
        <title>Complete genome sequence of Rhodothermus marinus type strain (R-10).</title>
        <authorList>
            <person name="Nolan M."/>
            <person name="Tindall B.J."/>
            <person name="Pomrenke H."/>
            <person name="Lapidus A."/>
            <person name="Copeland A."/>
            <person name="Glavina Del Rio T."/>
            <person name="Lucas S."/>
            <person name="Chen F."/>
            <person name="Tice H."/>
            <person name="Cheng J.F."/>
            <person name="Saunders E."/>
            <person name="Han C."/>
            <person name="Bruce D."/>
            <person name="Goodwin L."/>
            <person name="Chain P."/>
            <person name="Pitluck S."/>
            <person name="Ovchinikova G."/>
            <person name="Pati A."/>
            <person name="Ivanova N."/>
            <person name="Mavromatis K."/>
            <person name="Chen A."/>
            <person name="Palaniappan K."/>
            <person name="Land M."/>
            <person name="Hauser L."/>
            <person name="Chang Y.J."/>
            <person name="Jeffries C.D."/>
            <person name="Brettin T."/>
            <person name="Goker M."/>
            <person name="Bristow J."/>
            <person name="Eisen J.A."/>
            <person name="Markowitz V."/>
            <person name="Hugenholtz P."/>
            <person name="Kyrpides N.C."/>
            <person name="Klenk H.P."/>
            <person name="Detter J.C."/>
        </authorList>
    </citation>
    <scope>NUCLEOTIDE SEQUENCE [LARGE SCALE GENOMIC DNA]</scope>
    <source>
        <strain evidence="9">ATCC 43812 / DSM 4252 / R-10</strain>
    </source>
</reference>
<evidence type="ECO:0000313" key="8">
    <source>
        <dbReference type="EMBL" id="ACY46972.1"/>
    </source>
</evidence>
<proteinExistence type="inferred from homology"/>
<sequence>MSVRFYVERVGADGCAPIRMALLKGRRKLTLTLPLRVRPSDWNRRRQRLRRTAPGAPEINAALERLAARAGVLLLSGEPLEAVRDRLRSEIGLAGRDRRLAPLLEEWLAVKALTLKPSSLEVLRRMQRHLLDFAGNVSLDRIDRAFLERFQAYLTGELGHSPATANRLAQYARTFFLWLEDRGLIAKAPRQLALPEPRREVVFLTPEELRAFQEADLAGLPEGYERARTIFLLACFTGLRASDLKAGMRPEAWDTIDLDAGVWHLRERKTEIYRRVPLVEPARRILRGRLESGAPTPVPKLSEQKANIYVKEIARRAGIEAPVRLGDGREVPKHQVLSLHAGRRTFVTLVAHAAGTAPLVGLTHADLDTLQKYLGAWDESRRRALEKAFRVVCHPEGAASQERRKQAKK</sequence>
<dbReference type="GO" id="GO:0006310">
    <property type="term" value="P:DNA recombination"/>
    <property type="evidence" value="ECO:0007669"/>
    <property type="project" value="UniProtKB-KW"/>
</dbReference>
<dbReference type="PROSITE" id="PS51898">
    <property type="entry name" value="TYR_RECOMBINASE"/>
    <property type="match status" value="1"/>
</dbReference>
<feature type="domain" description="Tyr recombinase" evidence="6">
    <location>
        <begin position="199"/>
        <end position="408"/>
    </location>
</feature>
<dbReference type="SUPFAM" id="SSF56349">
    <property type="entry name" value="DNA breaking-rejoining enzymes"/>
    <property type="match status" value="1"/>
</dbReference>
<dbReference type="GO" id="GO:0003677">
    <property type="term" value="F:DNA binding"/>
    <property type="evidence" value="ECO:0007669"/>
    <property type="project" value="UniProtKB-UniRule"/>
</dbReference>
<dbReference type="Gene3D" id="1.10.443.10">
    <property type="entry name" value="Intergrase catalytic core"/>
    <property type="match status" value="1"/>
</dbReference>
<evidence type="ECO:0000259" key="6">
    <source>
        <dbReference type="PROSITE" id="PS51898"/>
    </source>
</evidence>
<evidence type="ECO:0000256" key="4">
    <source>
        <dbReference type="ARBA" id="ARBA00023172"/>
    </source>
</evidence>
<dbReference type="eggNOG" id="COG4974">
    <property type="taxonomic scope" value="Bacteria"/>
</dbReference>
<feature type="domain" description="Core-binding (CB)" evidence="7">
    <location>
        <begin position="98"/>
        <end position="180"/>
    </location>
</feature>
<dbReference type="PANTHER" id="PTHR30349:SF41">
    <property type="entry name" value="INTEGRASE_RECOMBINASE PROTEIN MJ0367-RELATED"/>
    <property type="match status" value="1"/>
</dbReference>
<dbReference type="PANTHER" id="PTHR30349">
    <property type="entry name" value="PHAGE INTEGRASE-RELATED"/>
    <property type="match status" value="1"/>
</dbReference>
<dbReference type="KEGG" id="rmr:Rmar_0063"/>
<dbReference type="InterPro" id="IPR025269">
    <property type="entry name" value="SAM-like_dom"/>
</dbReference>
<dbReference type="InterPro" id="IPR002104">
    <property type="entry name" value="Integrase_catalytic"/>
</dbReference>
<dbReference type="InterPro" id="IPR010998">
    <property type="entry name" value="Integrase_recombinase_N"/>
</dbReference>
<dbReference type="InterPro" id="IPR044068">
    <property type="entry name" value="CB"/>
</dbReference>
<keyword evidence="2" id="KW-0229">DNA integration</keyword>
<keyword evidence="3 5" id="KW-0238">DNA-binding</keyword>
<gene>
    <name evidence="8" type="ordered locus">Rmar_0063</name>
</gene>
<dbReference type="EMBL" id="CP001807">
    <property type="protein sequence ID" value="ACY46972.1"/>
    <property type="molecule type" value="Genomic_DNA"/>
</dbReference>
<evidence type="ECO:0000256" key="5">
    <source>
        <dbReference type="PROSITE-ProRule" id="PRU01248"/>
    </source>
</evidence>
<dbReference type="RefSeq" id="WP_012842584.1">
    <property type="nucleotide sequence ID" value="NC_013501.1"/>
</dbReference>
<dbReference type="Gene3D" id="1.10.150.130">
    <property type="match status" value="1"/>
</dbReference>
<name>D0MK59_RHOM4</name>
<dbReference type="InterPro" id="IPR050090">
    <property type="entry name" value="Tyrosine_recombinase_XerCD"/>
</dbReference>
<evidence type="ECO:0000256" key="1">
    <source>
        <dbReference type="ARBA" id="ARBA00008857"/>
    </source>
</evidence>
<comment type="similarity">
    <text evidence="1">Belongs to the 'phage' integrase family.</text>
</comment>
<dbReference type="InterPro" id="IPR011010">
    <property type="entry name" value="DNA_brk_join_enz"/>
</dbReference>
<dbReference type="InterPro" id="IPR013762">
    <property type="entry name" value="Integrase-like_cat_sf"/>
</dbReference>
<dbReference type="HOGENOM" id="CLU_033139_7_1_10"/>
<keyword evidence="4" id="KW-0233">DNA recombination</keyword>
<evidence type="ECO:0000313" key="9">
    <source>
        <dbReference type="Proteomes" id="UP000002221"/>
    </source>
</evidence>
<dbReference type="STRING" id="518766.Rmar_0063"/>
<evidence type="ECO:0000256" key="3">
    <source>
        <dbReference type="ARBA" id="ARBA00023125"/>
    </source>
</evidence>
<keyword evidence="9" id="KW-1185">Reference proteome</keyword>
<evidence type="ECO:0000259" key="7">
    <source>
        <dbReference type="PROSITE" id="PS51900"/>
    </source>
</evidence>
<dbReference type="OrthoDB" id="892893at2"/>
<dbReference type="PROSITE" id="PS51900">
    <property type="entry name" value="CB"/>
    <property type="match status" value="1"/>
</dbReference>
<dbReference type="AlphaFoldDB" id="D0MK59"/>
<dbReference type="Pfam" id="PF00589">
    <property type="entry name" value="Phage_integrase"/>
    <property type="match status" value="1"/>
</dbReference>
<accession>D0MK59</accession>
<dbReference type="Pfam" id="PF13102">
    <property type="entry name" value="Phage_int_SAM_5"/>
    <property type="match status" value="1"/>
</dbReference>
<evidence type="ECO:0000256" key="2">
    <source>
        <dbReference type="ARBA" id="ARBA00022908"/>
    </source>
</evidence>
<dbReference type="GO" id="GO:0015074">
    <property type="term" value="P:DNA integration"/>
    <property type="evidence" value="ECO:0007669"/>
    <property type="project" value="UniProtKB-KW"/>
</dbReference>
<organism evidence="8 9">
    <name type="scientific">Rhodothermus marinus (strain ATCC 43812 / DSM 4252 / R-10)</name>
    <name type="common">Rhodothermus obamensis</name>
    <dbReference type="NCBI Taxonomy" id="518766"/>
    <lineage>
        <taxon>Bacteria</taxon>
        <taxon>Pseudomonadati</taxon>
        <taxon>Rhodothermota</taxon>
        <taxon>Rhodothermia</taxon>
        <taxon>Rhodothermales</taxon>
        <taxon>Rhodothermaceae</taxon>
        <taxon>Rhodothermus</taxon>
    </lineage>
</organism>